<dbReference type="OrthoDB" id="9779761at2"/>
<keyword evidence="2" id="KW-1185">Reference proteome</keyword>
<dbReference type="RefSeq" id="WP_004618996.1">
    <property type="nucleotide sequence ID" value="NZ_ACXX02000005.1"/>
</dbReference>
<evidence type="ECO:0000313" key="2">
    <source>
        <dbReference type="Proteomes" id="UP000003860"/>
    </source>
</evidence>
<dbReference type="STRING" id="588581.Cpap_2862"/>
<evidence type="ECO:0000313" key="1">
    <source>
        <dbReference type="EMBL" id="EGD48165.1"/>
    </source>
</evidence>
<sequence length="217" mass="25895">MIDNYYVYKKEVDWSLLNQGLSIPLDIQVIFQNNIKKFIGRGESKDIFLILDGVSYKVKLVNQKFDESKYPNRKNILQIRYNPNSQIADKLRHNFSYTYRYLYELRSILEEKQKKYFKIPEDNKEFLAIYTTEYADTYLVECITQTETAEARTLLVHEDEQTYEVSVNYSEVNPTASIERIQQLTKIRKLNYLHKAMIDSTCFSKAYLSCDIFFNYH</sequence>
<reference evidence="1" key="2">
    <citation type="submission" date="2011-01" db="EMBL/GenBank/DDBJ databases">
        <title>The Non-contiguous Finished genome of Clostridium papyrosolvens.</title>
        <authorList>
            <person name="Lucas S."/>
            <person name="Copeland A."/>
            <person name="Lapidus A."/>
            <person name="Cheng J.-F."/>
            <person name="Goodwin L."/>
            <person name="Pitluck S."/>
            <person name="Misra M."/>
            <person name="Chertkov O."/>
            <person name="Detter J.C."/>
            <person name="Han C."/>
            <person name="Tapia R."/>
            <person name="Land M."/>
            <person name="Hauser L."/>
            <person name="Kyrpides N."/>
            <person name="Ivanova N."/>
            <person name="Pagani I."/>
            <person name="Mouttaki H."/>
            <person name="He Z."/>
            <person name="Zhou J."/>
            <person name="Hemme C.L."/>
            <person name="Woyke T."/>
        </authorList>
    </citation>
    <scope>NUCLEOTIDE SEQUENCE [LARGE SCALE GENOMIC DNA]</scope>
    <source>
        <strain evidence="1">DSM 2782</strain>
    </source>
</reference>
<organism evidence="1 2">
    <name type="scientific">Ruminiclostridium papyrosolvens DSM 2782</name>
    <dbReference type="NCBI Taxonomy" id="588581"/>
    <lineage>
        <taxon>Bacteria</taxon>
        <taxon>Bacillati</taxon>
        <taxon>Bacillota</taxon>
        <taxon>Clostridia</taxon>
        <taxon>Eubacteriales</taxon>
        <taxon>Oscillospiraceae</taxon>
        <taxon>Ruminiclostridium</taxon>
    </lineage>
</organism>
<protein>
    <submittedName>
        <fullName evidence="1">Uncharacterized protein</fullName>
    </submittedName>
</protein>
<dbReference type="Proteomes" id="UP000003860">
    <property type="component" value="Unassembled WGS sequence"/>
</dbReference>
<accession>F1TBZ4</accession>
<dbReference type="AlphaFoldDB" id="F1TBZ4"/>
<proteinExistence type="predicted"/>
<name>F1TBZ4_9FIRM</name>
<dbReference type="eggNOG" id="ENOG502ZB6N">
    <property type="taxonomic scope" value="Bacteria"/>
</dbReference>
<dbReference type="EMBL" id="ACXX02000005">
    <property type="protein sequence ID" value="EGD48165.1"/>
    <property type="molecule type" value="Genomic_DNA"/>
</dbReference>
<reference evidence="1" key="1">
    <citation type="submission" date="2009-07" db="EMBL/GenBank/DDBJ databases">
        <authorList>
            <consortium name="US DOE Joint Genome Institute (JGI-PGF)"/>
            <person name="Lucas S."/>
            <person name="Copeland A."/>
            <person name="Lapidus A."/>
            <person name="Glavina del Rio T."/>
            <person name="Tice H."/>
            <person name="Bruce D."/>
            <person name="Goodwin L."/>
            <person name="Pitluck S."/>
            <person name="Larimer F."/>
            <person name="Land M.L."/>
            <person name="Mouttaki H."/>
            <person name="He Z."/>
            <person name="Zhou J."/>
            <person name="Hemme C.L."/>
        </authorList>
    </citation>
    <scope>NUCLEOTIDE SEQUENCE [LARGE SCALE GENOMIC DNA]</scope>
    <source>
        <strain evidence="1">DSM 2782</strain>
    </source>
</reference>
<comment type="caution">
    <text evidence="1">The sequence shown here is derived from an EMBL/GenBank/DDBJ whole genome shotgun (WGS) entry which is preliminary data.</text>
</comment>
<gene>
    <name evidence="1" type="ORF">Cpap_2862</name>
</gene>